<evidence type="ECO:0000313" key="9">
    <source>
        <dbReference type="Proteomes" id="UP000694412"/>
    </source>
</evidence>
<sequence length="1961" mass="212291">MGETGQPPPSLYAGGGCSLSAHRYGALRCVSACPPWVRSGRLGPALRCMRGGAGRTPPCCAVCDACSSSWGEWGRVDGVRVGVWSYGGKGGIKVLPCYIRTLHPTLSPSHCRSTAKRCRDKQLEDAVQLVQTLSEELKVLGEMEVRPLLRCVLAFQLEAAGSSSAFQKLEQIVTQLAVGKEVLLEQEVGALLAGLASHGEVLSPEDLQAVCMFIEKSRLGRHHWQQNMALLLQRLAHTLGYVLQGQPAPSGTWGCLAVKACLQLFQTLPKDVAPLVWSAAAKNEALQRILGLLLEAVAGKALNKDVRLLVGTALSMLLNTAPQPESGASAALTLFQLMNRGVCYASTGKSLTKGTERGQDAHRAGELRVGELTVKAHSIPESDGLERLALSRGLLTCCHSDILCFQLEGSTCQACLLLDVLFPTVCTLSKEQKDCHYHCFQVLLLWLQRVQENLPELWHLRGSRLLAEDAKLLQELTQLLWDNAEAPVEGVSEIIQSSFKLLLEIYHLECQHFEDQERPLYQQMLQRAVSMPWQIKARYVPLCAIVPYVGSQQVLDACPMLPQQLLSCLATNHLCPMATELYRALVRQQCSQGQGDVQAELWAQRWLPLLSQALRSPLPILHSNAANHLLPWTLRQLPAAGTLLAAQFDGADTAALRAWVSLLRVQRSTCGVIALQAEEVARLRSCLSAREDGVRLAALGLLCSSPGHSLAGIEEQLLREFLPLNLNCHSSAFRQLLQAALKKVLGRLRDGALARLRGKDPRELRSKGVGQPAQAVDFVEWLLQLCMSSLTPWANYQRKKTALLLLTAILETCTDTWSPERKKGQPPRTMATLLGHARQSSCWDFFSQPNLLALLGCLQDSTNEIRDMASELLIRYFPAAFPETLSPALLQLAHDALSSPRVQEAEVGAVLMKTILQKSDSSTLKLLALEASTAQTLTNRSLFFTQHLLRVLQAQLATAQQNLLQAAAVAPMHGVLAALRRCLLQVPEVVTCMQTAETAQGWQELLSSLVGTARDITSLLLGALQSQQGPEAEQQVAAPSFADMGNAIGSLIMLGKGQQEDEDSVLLSEEHSLILTCCWVSVKEVGLLLGGLAELLLSSPGAEHLLPLASLQTAAAVFQEILLRCRHWGAVEGCSMGFTKFCAALLNHPSMELQAIPQTILDQGLEALSGPRSSSITRRAAGFPMLFLCIVSGENPAQARPLLTRCIQMLLDLATVALPQDWDQTLDLPQVCALHVLQTLVRGAGLGTALLQYATPMVALTLRGLSSPCWAMRNAAIQLFSALTTRLLGQKQSCIEGCLVEGLSLPAFLGQHPQLGAVLLAELQAARPGGPHLHPALHAVLTLLAQLQPGPNDPSSPSTHFLEPLLELAGSPIYAIRAMAAKALIPVVPPPQRPALLLHLAQQLPAPGGVHSHNALHGRLLQMQALLAPNPGTDGLPAEALHPVALQLEAQGWLLSPAQRCPLVCAAFLQVLTLLPASLSPSFTQSIWDAVSSELGSLMLGREPGCAELQVGAAILHQTMARFACSEAARLADSKRIHTVCSLLQHPHPDFHLAVLSWVADGKRAECGELERALRLTVLENLQSVLQDRGNKEFLRLYLEALMHLCRNCPAWSQGVSQKLQGSALACVEMLLLMMETERPGPELLSQALCAASLLLTVGFRDEDSLLVQRWCTVLETCGRPLADEVLRLAAACSLQTAGTEVLRRCRGASCPWLVPMALRVINMSIHLLQDEDPDVRHEAAGFASLVQHGLGQPGGDGCIFVQGNVGLLSLLQLLLDEFGHHPETFGSLLQHLPQPDLRAIVEDLEADTPPSLYKEDEPNVFVEPAALAQQLLPFLLQLVEKAPSSALHWLQAAGPGTLQDLHYCQQRWSHEPATRCWMKELGCAVLRAALAVLLVRAQLVAHVLRVLGEEHGAVLGLGCSAQELEQELALVQGLLAQHGLGPAPQQSTAPVEQGEAHGDG</sequence>
<reference evidence="8" key="1">
    <citation type="submission" date="2015-11" db="EMBL/GenBank/DDBJ databases">
        <authorList>
            <consortium name="International Coturnix japonica Genome Analysis Consortium"/>
            <person name="Warren W."/>
            <person name="Burt D.W."/>
            <person name="Antin P.B."/>
            <person name="Lanford R."/>
            <person name="Gros J."/>
            <person name="Wilson R.K."/>
        </authorList>
    </citation>
    <scope>NUCLEOTIDE SEQUENCE [LARGE SCALE GENOMIC DNA]</scope>
</reference>
<name>A0A8C2T7S2_COTJA</name>
<comment type="similarity">
    <text evidence="1">Belongs to the THADA family.</text>
</comment>
<evidence type="ECO:0000259" key="7">
    <source>
        <dbReference type="Pfam" id="PF25151"/>
    </source>
</evidence>
<dbReference type="PANTHER" id="PTHR14387:SF0">
    <property type="entry name" value="DUF2428 DOMAIN-CONTAINING PROTEIN"/>
    <property type="match status" value="1"/>
</dbReference>
<feature type="domain" description="tRNA (32-2'-O)-methyltransferase regulator THADA-like C-terminal TPR repeats region" evidence="7">
    <location>
        <begin position="1273"/>
        <end position="1426"/>
    </location>
</feature>
<organism evidence="8 9">
    <name type="scientific">Coturnix japonica</name>
    <name type="common">Japanese quail</name>
    <name type="synonym">Coturnix coturnix japonica</name>
    <dbReference type="NCBI Taxonomy" id="93934"/>
    <lineage>
        <taxon>Eukaryota</taxon>
        <taxon>Metazoa</taxon>
        <taxon>Chordata</taxon>
        <taxon>Craniata</taxon>
        <taxon>Vertebrata</taxon>
        <taxon>Euteleostomi</taxon>
        <taxon>Archelosauria</taxon>
        <taxon>Archosauria</taxon>
        <taxon>Dinosauria</taxon>
        <taxon>Saurischia</taxon>
        <taxon>Theropoda</taxon>
        <taxon>Coelurosauria</taxon>
        <taxon>Aves</taxon>
        <taxon>Neognathae</taxon>
        <taxon>Galloanserae</taxon>
        <taxon>Galliformes</taxon>
        <taxon>Phasianidae</taxon>
        <taxon>Perdicinae</taxon>
        <taxon>Coturnix</taxon>
    </lineage>
</organism>
<dbReference type="InterPro" id="IPR016024">
    <property type="entry name" value="ARM-type_fold"/>
</dbReference>
<evidence type="ECO:0000313" key="8">
    <source>
        <dbReference type="Ensembl" id="ENSCJPP00005009736.1"/>
    </source>
</evidence>
<keyword evidence="9" id="KW-1185">Reference proteome</keyword>
<dbReference type="SUPFAM" id="SSF48371">
    <property type="entry name" value="ARM repeat"/>
    <property type="match status" value="2"/>
</dbReference>
<feature type="domain" description="DUF2428" evidence="5">
    <location>
        <begin position="1005"/>
        <end position="1271"/>
    </location>
</feature>
<accession>A0A8C2T7S2</accession>
<evidence type="ECO:0000256" key="2">
    <source>
        <dbReference type="ARBA" id="ARBA00022694"/>
    </source>
</evidence>
<dbReference type="GO" id="GO:0005829">
    <property type="term" value="C:cytosol"/>
    <property type="evidence" value="ECO:0007669"/>
    <property type="project" value="TreeGrafter"/>
</dbReference>
<dbReference type="Proteomes" id="UP000694412">
    <property type="component" value="Chromosome 15"/>
</dbReference>
<evidence type="ECO:0000256" key="3">
    <source>
        <dbReference type="ARBA" id="ARBA00035625"/>
    </source>
</evidence>
<proteinExistence type="inferred from homology"/>
<dbReference type="GeneTree" id="ENSGT00940000165952"/>
<reference evidence="8" key="2">
    <citation type="submission" date="2025-08" db="UniProtKB">
        <authorList>
            <consortium name="Ensembl"/>
        </authorList>
    </citation>
    <scope>IDENTIFICATION</scope>
</reference>
<evidence type="ECO:0000256" key="1">
    <source>
        <dbReference type="ARBA" id="ARBA00010409"/>
    </source>
</evidence>
<protein>
    <submittedName>
        <fullName evidence="8">Thyroid adenoma-associated protein homolog</fullName>
    </submittedName>
</protein>
<dbReference type="InterPro" id="IPR019442">
    <property type="entry name" value="THADA/TRM732_DUF2428"/>
</dbReference>
<dbReference type="Ensembl" id="ENSCJPT00005014497.1">
    <property type="protein sequence ID" value="ENSCJPP00005009736.1"/>
    <property type="gene ID" value="ENSCJPG00005008530.1"/>
</dbReference>
<evidence type="ECO:0000259" key="5">
    <source>
        <dbReference type="Pfam" id="PF10350"/>
    </source>
</evidence>
<dbReference type="Pfam" id="PF25151">
    <property type="entry name" value="TPR_Trm732_C"/>
    <property type="match status" value="1"/>
</dbReference>
<dbReference type="Pfam" id="PF25150">
    <property type="entry name" value="TPR_Trm732"/>
    <property type="match status" value="1"/>
</dbReference>
<evidence type="ECO:0000256" key="4">
    <source>
        <dbReference type="SAM" id="MobiDB-lite"/>
    </source>
</evidence>
<dbReference type="PANTHER" id="PTHR14387">
    <property type="entry name" value="THADA/DEATH RECEPTOR INTERACTING PROTEIN"/>
    <property type="match status" value="1"/>
</dbReference>
<dbReference type="InterPro" id="IPR056842">
    <property type="entry name" value="THADA-like_TPR_C"/>
</dbReference>
<keyword evidence="2" id="KW-0819">tRNA processing</keyword>
<reference evidence="8" key="3">
    <citation type="submission" date="2025-09" db="UniProtKB">
        <authorList>
            <consortium name="Ensembl"/>
        </authorList>
    </citation>
    <scope>IDENTIFICATION</scope>
</reference>
<feature type="region of interest" description="Disordered" evidence="4">
    <location>
        <begin position="1942"/>
        <end position="1961"/>
    </location>
</feature>
<evidence type="ECO:0000259" key="6">
    <source>
        <dbReference type="Pfam" id="PF25150"/>
    </source>
</evidence>
<dbReference type="GO" id="GO:0030488">
    <property type="term" value="P:tRNA methylation"/>
    <property type="evidence" value="ECO:0007669"/>
    <property type="project" value="TreeGrafter"/>
</dbReference>
<comment type="function">
    <text evidence="3">Together with methyltransferase FTSJ1, methylates the 2'-O-ribose of nucleotides at position 32 of the anticodon loop of substrate tRNAs.</text>
</comment>
<dbReference type="InterPro" id="IPR051954">
    <property type="entry name" value="tRNA_methyltransferase_THADA"/>
</dbReference>
<feature type="domain" description="tRNA (32-2'-O)-methyltransferase regulator THADA-like TPR repeats region" evidence="6">
    <location>
        <begin position="602"/>
        <end position="818"/>
    </location>
</feature>
<dbReference type="Pfam" id="PF10350">
    <property type="entry name" value="DUF2428"/>
    <property type="match status" value="1"/>
</dbReference>
<dbReference type="InterPro" id="IPR056843">
    <property type="entry name" value="THADA-like_TPR"/>
</dbReference>